<dbReference type="AlphaFoldDB" id="A0A2S2DT69"/>
<dbReference type="Gene3D" id="3.40.50.1110">
    <property type="entry name" value="SGNH hydrolase"/>
    <property type="match status" value="1"/>
</dbReference>
<feature type="domain" description="GSCFA" evidence="1">
    <location>
        <begin position="21"/>
        <end position="253"/>
    </location>
</feature>
<evidence type="ECO:0000259" key="1">
    <source>
        <dbReference type="Pfam" id="PF08885"/>
    </source>
</evidence>
<dbReference type="GO" id="GO:0016788">
    <property type="term" value="F:hydrolase activity, acting on ester bonds"/>
    <property type="evidence" value="ECO:0007669"/>
    <property type="project" value="UniProtKB-ARBA"/>
</dbReference>
<protein>
    <recommendedName>
        <fullName evidence="1">GSCFA domain-containing protein</fullName>
    </recommendedName>
</protein>
<dbReference type="InterPro" id="IPR014982">
    <property type="entry name" value="GSCFA"/>
</dbReference>
<dbReference type="InterPro" id="IPR036514">
    <property type="entry name" value="SGNH_hydro_sf"/>
</dbReference>
<name>A0A2S2DT69_9BACT</name>
<reference evidence="3" key="1">
    <citation type="submission" date="2018-05" db="EMBL/GenBank/DDBJ databases">
        <title>Pseudarcicella sp. HME7025 Genome sequencing and assembly.</title>
        <authorList>
            <person name="Kim H."/>
            <person name="Kang H."/>
            <person name="Joh K."/>
        </authorList>
    </citation>
    <scope>NUCLEOTIDE SEQUENCE [LARGE SCALE GENOMIC DNA]</scope>
    <source>
        <strain evidence="3">HME7025</strain>
    </source>
</reference>
<dbReference type="RefSeq" id="WP_109322312.1">
    <property type="nucleotide sequence ID" value="NZ_CP029346.1"/>
</dbReference>
<accession>A0A2S2DT69</accession>
<dbReference type="EMBL" id="CP029346">
    <property type="protein sequence ID" value="AWL08566.1"/>
    <property type="molecule type" value="Genomic_DNA"/>
</dbReference>
<gene>
    <name evidence="2" type="ORF">HME7025_00694</name>
</gene>
<evidence type="ECO:0000313" key="2">
    <source>
        <dbReference type="EMBL" id="AWL08566.1"/>
    </source>
</evidence>
<dbReference type="SUPFAM" id="SSF52266">
    <property type="entry name" value="SGNH hydrolase"/>
    <property type="match status" value="1"/>
</dbReference>
<sequence>MQFTTSFPIPESSQKIEPISQVLSLGSCFAENMGKRMENLPINIINQPFGTLFHPNAILKALQTDKLSPIELVNQQGIWLHPDYHSSLCATDPTDLMELIQQRQQVVKKCLGQSQFLLITWGTAYYYWDKKLKRPIANCHKQTANSFEKRLSTVDEIVNSFQDFIQKVGKKNPELRIILSVSPVRHTKDGIPENAVSKAILRLAAETLKNNHTQVEYFPAYEIMMDELRDYRFYASDMIHPNNTAEEYIWQKFTECYFSKDLLNIEKKWKSVFQTLNHQFHPAKKALYLQSLAQCKAEFSSPSLSYDSSKIVQAIQARILSIS</sequence>
<evidence type="ECO:0000313" key="3">
    <source>
        <dbReference type="Proteomes" id="UP000245468"/>
    </source>
</evidence>
<dbReference type="Pfam" id="PF08885">
    <property type="entry name" value="GSCFA"/>
    <property type="match status" value="1"/>
</dbReference>
<proteinExistence type="predicted"/>
<keyword evidence="3" id="KW-1185">Reference proteome</keyword>
<dbReference type="KEGG" id="psez:HME7025_00694"/>
<organism evidence="2 3">
    <name type="scientific">Aquirufa nivalisilvae</name>
    <dbReference type="NCBI Taxonomy" id="2516557"/>
    <lineage>
        <taxon>Bacteria</taxon>
        <taxon>Pseudomonadati</taxon>
        <taxon>Bacteroidota</taxon>
        <taxon>Cytophagia</taxon>
        <taxon>Cytophagales</taxon>
        <taxon>Flectobacillaceae</taxon>
        <taxon>Aquirufa</taxon>
    </lineage>
</organism>
<dbReference type="Proteomes" id="UP000245468">
    <property type="component" value="Chromosome"/>
</dbReference>
<dbReference type="OrthoDB" id="9807687at2"/>